<sequence>MEIFAYHFRRRLLNSPQPQNKVKEFLYETLIQAFRDTLSVIGPVLLFLLLFGPSNLEDTEPVRSGFADLGKTVYRFIWVNYSVFGHSKSLPKECNHLLKSSLTIETRMQSLKELRHHSLHCPVLRCVHSDSSPLIPAVREK</sequence>
<reference evidence="1 2" key="1">
    <citation type="submission" date="2024-01" db="EMBL/GenBank/DDBJ databases">
        <title>The genomes of 5 underutilized Papilionoideae crops provide insights into root nodulation and disease resistanc.</title>
        <authorList>
            <person name="Jiang F."/>
        </authorList>
    </citation>
    <scope>NUCLEOTIDE SEQUENCE [LARGE SCALE GENOMIC DNA]</scope>
    <source>
        <strain evidence="1">DUOXIRENSHENG_FW03</strain>
        <tissue evidence="1">Leaves</tissue>
    </source>
</reference>
<evidence type="ECO:0000313" key="2">
    <source>
        <dbReference type="Proteomes" id="UP001386955"/>
    </source>
</evidence>
<dbReference type="AlphaFoldDB" id="A0AAN9T0H9"/>
<dbReference type="EMBL" id="JAYMYS010000001">
    <property type="protein sequence ID" value="KAK7411634.1"/>
    <property type="molecule type" value="Genomic_DNA"/>
</dbReference>
<protein>
    <submittedName>
        <fullName evidence="1">Uncharacterized protein</fullName>
    </submittedName>
</protein>
<evidence type="ECO:0000313" key="1">
    <source>
        <dbReference type="EMBL" id="KAK7411634.1"/>
    </source>
</evidence>
<keyword evidence="2" id="KW-1185">Reference proteome</keyword>
<name>A0AAN9T0H9_PSOTE</name>
<gene>
    <name evidence="1" type="ORF">VNO78_03069</name>
</gene>
<dbReference type="Proteomes" id="UP001386955">
    <property type="component" value="Unassembled WGS sequence"/>
</dbReference>
<proteinExistence type="predicted"/>
<accession>A0AAN9T0H9</accession>
<comment type="caution">
    <text evidence="1">The sequence shown here is derived from an EMBL/GenBank/DDBJ whole genome shotgun (WGS) entry which is preliminary data.</text>
</comment>
<organism evidence="1 2">
    <name type="scientific">Psophocarpus tetragonolobus</name>
    <name type="common">Winged bean</name>
    <name type="synonym">Dolichos tetragonolobus</name>
    <dbReference type="NCBI Taxonomy" id="3891"/>
    <lineage>
        <taxon>Eukaryota</taxon>
        <taxon>Viridiplantae</taxon>
        <taxon>Streptophyta</taxon>
        <taxon>Embryophyta</taxon>
        <taxon>Tracheophyta</taxon>
        <taxon>Spermatophyta</taxon>
        <taxon>Magnoliopsida</taxon>
        <taxon>eudicotyledons</taxon>
        <taxon>Gunneridae</taxon>
        <taxon>Pentapetalae</taxon>
        <taxon>rosids</taxon>
        <taxon>fabids</taxon>
        <taxon>Fabales</taxon>
        <taxon>Fabaceae</taxon>
        <taxon>Papilionoideae</taxon>
        <taxon>50 kb inversion clade</taxon>
        <taxon>NPAAA clade</taxon>
        <taxon>indigoferoid/millettioid clade</taxon>
        <taxon>Phaseoleae</taxon>
        <taxon>Psophocarpus</taxon>
    </lineage>
</organism>